<reference evidence="2 3" key="1">
    <citation type="submission" date="2016-02" db="EMBL/GenBank/DDBJ databases">
        <title>Genome analysis of coral dinoflagellate symbionts highlights evolutionary adaptations to a symbiotic lifestyle.</title>
        <authorList>
            <person name="Aranda M."/>
            <person name="Li Y."/>
            <person name="Liew Y.J."/>
            <person name="Baumgarten S."/>
            <person name="Simakov O."/>
            <person name="Wilson M."/>
            <person name="Piel J."/>
            <person name="Ashoor H."/>
            <person name="Bougouffa S."/>
            <person name="Bajic V.B."/>
            <person name="Ryu T."/>
            <person name="Ravasi T."/>
            <person name="Bayer T."/>
            <person name="Micklem G."/>
            <person name="Kim H."/>
            <person name="Bhak J."/>
            <person name="Lajeunesse T.C."/>
            <person name="Voolstra C.R."/>
        </authorList>
    </citation>
    <scope>NUCLEOTIDE SEQUENCE [LARGE SCALE GENOMIC DNA]</scope>
    <source>
        <strain evidence="2 3">CCMP2467</strain>
    </source>
</reference>
<evidence type="ECO:0000313" key="2">
    <source>
        <dbReference type="EMBL" id="OLQ09384.1"/>
    </source>
</evidence>
<dbReference type="OrthoDB" id="438232at2759"/>
<protein>
    <submittedName>
        <fullName evidence="2">Uncharacterized protein</fullName>
    </submittedName>
</protein>
<feature type="region of interest" description="Disordered" evidence="1">
    <location>
        <begin position="203"/>
        <end position="252"/>
    </location>
</feature>
<feature type="compositionally biased region" description="Acidic residues" evidence="1">
    <location>
        <begin position="135"/>
        <end position="179"/>
    </location>
</feature>
<name>A0A1Q9EPL5_SYMMI</name>
<accession>A0A1Q9EPL5</accession>
<feature type="region of interest" description="Disordered" evidence="1">
    <location>
        <begin position="135"/>
        <end position="181"/>
    </location>
</feature>
<organism evidence="2 3">
    <name type="scientific">Symbiodinium microadriaticum</name>
    <name type="common">Dinoflagellate</name>
    <name type="synonym">Zooxanthella microadriatica</name>
    <dbReference type="NCBI Taxonomy" id="2951"/>
    <lineage>
        <taxon>Eukaryota</taxon>
        <taxon>Sar</taxon>
        <taxon>Alveolata</taxon>
        <taxon>Dinophyceae</taxon>
        <taxon>Suessiales</taxon>
        <taxon>Symbiodiniaceae</taxon>
        <taxon>Symbiodinium</taxon>
    </lineage>
</organism>
<sequence length="326" mass="36196">MVEQPMKYFLTEKADQIATALKSFMEESLTIDALRRDEEAWAMDTEFGLNFNLMKRYIVGVITPDGLPNLSDHRVALIHISCTYNLHEGVRKRGGKGQVKEWAGEEAGRLRNKRTQILKRLYALKMGWIEAEDEGEEEALMNEEPPNDDDIDDEPADADGHDDNEDDSAAADAGEADGAPDDRAEAIEDLDALLEELKNSYAASSHISGNRGSDPELSGDHGSDAQLSGDRGSEAQLSWDHGSDAESFLGPEDADMQELADMELEDRKPHEAVVPASMQEEYSEELMGLLNTDLDAAAEDVNEVREKQRELKACRKQELKDPDVCE</sequence>
<dbReference type="AlphaFoldDB" id="A0A1Q9EPL5"/>
<comment type="caution">
    <text evidence="2">The sequence shown here is derived from an EMBL/GenBank/DDBJ whole genome shotgun (WGS) entry which is preliminary data.</text>
</comment>
<gene>
    <name evidence="2" type="ORF">AK812_SmicGene6938</name>
</gene>
<proteinExistence type="predicted"/>
<evidence type="ECO:0000256" key="1">
    <source>
        <dbReference type="SAM" id="MobiDB-lite"/>
    </source>
</evidence>
<keyword evidence="3" id="KW-1185">Reference proteome</keyword>
<dbReference type="Proteomes" id="UP000186817">
    <property type="component" value="Unassembled WGS sequence"/>
</dbReference>
<evidence type="ECO:0000313" key="3">
    <source>
        <dbReference type="Proteomes" id="UP000186817"/>
    </source>
</evidence>
<dbReference type="EMBL" id="LSRX01000097">
    <property type="protein sequence ID" value="OLQ09384.1"/>
    <property type="molecule type" value="Genomic_DNA"/>
</dbReference>